<comment type="similarity">
    <text evidence="2">Belongs to the 3-hydroxyacyl-CoA dehydrogenase family.</text>
</comment>
<dbReference type="InterPro" id="IPR006176">
    <property type="entry name" value="3-OHacyl-CoA_DH_NAD-bd"/>
</dbReference>
<comment type="caution">
    <text evidence="14">The sequence shown here is derived from an EMBL/GenBank/DDBJ whole genome shotgun (WGS) entry which is preliminary data.</text>
</comment>
<dbReference type="Gene3D" id="3.40.50.720">
    <property type="entry name" value="NAD(P)-binding Rossmann-like Domain"/>
    <property type="match status" value="1"/>
</dbReference>
<dbReference type="PROSITE" id="PS00067">
    <property type="entry name" value="3HCDH"/>
    <property type="match status" value="1"/>
</dbReference>
<proteinExistence type="inferred from homology"/>
<sequence>MDDKPTSIAIVGAGTIGLSFAALHLAKNPDCHVIIFDTRPDLQDYVNTSLPGYLTDVDVAQCLTRLTITTSLEEAVKNADVVQEQGPENLDFKQKIWPEIEEAASKDALFWSSTSGIPASKQSQHMQDRSRLVVVHPYNPPHVMPLLEVVPSPLTSQDVIDRTLSFWQSLGRVPVLIRKECTGFVANRLAFALFREACSLVAQGVVGVEDLDSVVQSSMGPRWTVAGPFKSYHAGGGEGGLQSFMEKIGGTVQSCWDASDADVRSHDVRVNAAWQEEVCRQTHEAYGVVDVSERDRKTRGVLEALQDAILPGTS</sequence>
<keyword evidence="11" id="KW-0812">Transmembrane</keyword>
<evidence type="ECO:0000313" key="15">
    <source>
        <dbReference type="Proteomes" id="UP000192596"/>
    </source>
</evidence>
<dbReference type="InterPro" id="IPR006180">
    <property type="entry name" value="3-OHacyl-CoA_DH_CS"/>
</dbReference>
<gene>
    <name evidence="14" type="ORF">B0A48_13403</name>
</gene>
<accession>A0A1V8SQ29</accession>
<feature type="transmembrane region" description="Helical" evidence="11">
    <location>
        <begin position="7"/>
        <end position="26"/>
    </location>
</feature>
<evidence type="ECO:0000259" key="13">
    <source>
        <dbReference type="Pfam" id="PF02737"/>
    </source>
</evidence>
<organism evidence="14 15">
    <name type="scientific">Cryoendolithus antarcticus</name>
    <dbReference type="NCBI Taxonomy" id="1507870"/>
    <lineage>
        <taxon>Eukaryota</taxon>
        <taxon>Fungi</taxon>
        <taxon>Dikarya</taxon>
        <taxon>Ascomycota</taxon>
        <taxon>Pezizomycotina</taxon>
        <taxon>Dothideomycetes</taxon>
        <taxon>Dothideomycetidae</taxon>
        <taxon>Cladosporiales</taxon>
        <taxon>Cladosporiaceae</taxon>
        <taxon>Cryoendolithus</taxon>
    </lineage>
</organism>
<evidence type="ECO:0000256" key="9">
    <source>
        <dbReference type="ARBA" id="ARBA00042709"/>
    </source>
</evidence>
<evidence type="ECO:0000256" key="2">
    <source>
        <dbReference type="ARBA" id="ARBA00009463"/>
    </source>
</evidence>
<evidence type="ECO:0000256" key="1">
    <source>
        <dbReference type="ARBA" id="ARBA00004496"/>
    </source>
</evidence>
<keyword evidence="5" id="KW-0597">Phosphoprotein</keyword>
<dbReference type="AlphaFoldDB" id="A0A1V8SQ29"/>
<dbReference type="SUPFAM" id="SSF48179">
    <property type="entry name" value="6-phosphogluconate dehydrogenase C-terminal domain-like"/>
    <property type="match status" value="1"/>
</dbReference>
<keyword evidence="4" id="KW-0963">Cytoplasm</keyword>
<dbReference type="EC" id="1.1.1.45" evidence="8"/>
<reference evidence="15" key="1">
    <citation type="submission" date="2017-03" db="EMBL/GenBank/DDBJ databases">
        <title>Genomes of endolithic fungi from Antarctica.</title>
        <authorList>
            <person name="Coleine C."/>
            <person name="Masonjones S."/>
            <person name="Stajich J.E."/>
        </authorList>
    </citation>
    <scope>NUCLEOTIDE SEQUENCE [LARGE SCALE GENOMIC DNA]</scope>
    <source>
        <strain evidence="15">CCFEE 5527</strain>
    </source>
</reference>
<keyword evidence="6" id="KW-0560">Oxidoreductase</keyword>
<dbReference type="Pfam" id="PF00725">
    <property type="entry name" value="3HCDH"/>
    <property type="match status" value="1"/>
</dbReference>
<keyword evidence="11" id="KW-1133">Transmembrane helix</keyword>
<evidence type="ECO:0000256" key="5">
    <source>
        <dbReference type="ARBA" id="ARBA00022553"/>
    </source>
</evidence>
<dbReference type="InterPro" id="IPR022694">
    <property type="entry name" value="3-OHacyl-CoA_DH"/>
</dbReference>
<dbReference type="SUPFAM" id="SSF51735">
    <property type="entry name" value="NAD(P)-binding Rossmann-fold domains"/>
    <property type="match status" value="1"/>
</dbReference>
<dbReference type="EMBL" id="NAJO01000032">
    <property type="protein sequence ID" value="OQO01160.1"/>
    <property type="molecule type" value="Genomic_DNA"/>
</dbReference>
<evidence type="ECO:0000256" key="7">
    <source>
        <dbReference type="ARBA" id="ARBA00023027"/>
    </source>
</evidence>
<dbReference type="Proteomes" id="UP000192596">
    <property type="component" value="Unassembled WGS sequence"/>
</dbReference>
<dbReference type="PANTHER" id="PTHR48075">
    <property type="entry name" value="3-HYDROXYACYL-COA DEHYDROGENASE FAMILY PROTEIN"/>
    <property type="match status" value="1"/>
</dbReference>
<evidence type="ECO:0000256" key="11">
    <source>
        <dbReference type="SAM" id="Phobius"/>
    </source>
</evidence>
<dbReference type="GO" id="GO:0006631">
    <property type="term" value="P:fatty acid metabolic process"/>
    <property type="evidence" value="ECO:0007669"/>
    <property type="project" value="InterPro"/>
</dbReference>
<comment type="subcellular location">
    <subcellularLocation>
        <location evidence="1">Cytoplasm</location>
    </subcellularLocation>
</comment>
<keyword evidence="15" id="KW-1185">Reference proteome</keyword>
<evidence type="ECO:0000256" key="3">
    <source>
        <dbReference type="ARBA" id="ARBA00011738"/>
    </source>
</evidence>
<dbReference type="InterPro" id="IPR008927">
    <property type="entry name" value="6-PGluconate_DH-like_C_sf"/>
</dbReference>
<dbReference type="InterPro" id="IPR036291">
    <property type="entry name" value="NAD(P)-bd_dom_sf"/>
</dbReference>
<evidence type="ECO:0000256" key="4">
    <source>
        <dbReference type="ARBA" id="ARBA00022490"/>
    </source>
</evidence>
<dbReference type="PIRSF" id="PIRSF000105">
    <property type="entry name" value="HCDH"/>
    <property type="match status" value="1"/>
</dbReference>
<evidence type="ECO:0000256" key="6">
    <source>
        <dbReference type="ARBA" id="ARBA00023002"/>
    </source>
</evidence>
<dbReference type="Pfam" id="PF02737">
    <property type="entry name" value="3HCDH_N"/>
    <property type="match status" value="1"/>
</dbReference>
<evidence type="ECO:0000256" key="10">
    <source>
        <dbReference type="PIRSR" id="PIRSR000105-1"/>
    </source>
</evidence>
<evidence type="ECO:0000259" key="12">
    <source>
        <dbReference type="Pfam" id="PF00725"/>
    </source>
</evidence>
<protein>
    <recommendedName>
        <fullName evidence="9">L-gulonate 3-dehydrogenase</fullName>
        <ecNumber evidence="8">1.1.1.45</ecNumber>
    </recommendedName>
    <alternativeName>
        <fullName evidence="9">L-gulonate 3-dehydrogenase</fullName>
    </alternativeName>
</protein>
<dbReference type="GO" id="GO:0050104">
    <property type="term" value="F:L-gulonate 3-dehydrogenase activity"/>
    <property type="evidence" value="ECO:0007669"/>
    <property type="project" value="UniProtKB-EC"/>
</dbReference>
<feature type="site" description="Important for catalytic activity" evidence="10">
    <location>
        <position position="136"/>
    </location>
</feature>
<dbReference type="InterPro" id="IPR006108">
    <property type="entry name" value="3HC_DH_C"/>
</dbReference>
<name>A0A1V8SQ29_9PEZI</name>
<dbReference type="STRING" id="1507870.A0A1V8SQ29"/>
<dbReference type="GO" id="GO:0005737">
    <property type="term" value="C:cytoplasm"/>
    <property type="evidence" value="ECO:0007669"/>
    <property type="project" value="UniProtKB-SubCell"/>
</dbReference>
<feature type="domain" description="3-hydroxyacyl-CoA dehydrogenase NAD binding" evidence="13">
    <location>
        <begin position="8"/>
        <end position="180"/>
    </location>
</feature>
<dbReference type="PANTHER" id="PTHR48075:SF1">
    <property type="entry name" value="LAMBDA-CRYSTALLIN HOMOLOG"/>
    <property type="match status" value="1"/>
</dbReference>
<dbReference type="Gene3D" id="1.10.1040.10">
    <property type="entry name" value="N-(1-d-carboxylethyl)-l-norvaline Dehydrogenase, domain 2"/>
    <property type="match status" value="1"/>
</dbReference>
<dbReference type="InterPro" id="IPR013328">
    <property type="entry name" value="6PGD_dom2"/>
</dbReference>
<dbReference type="GO" id="GO:0070403">
    <property type="term" value="F:NAD+ binding"/>
    <property type="evidence" value="ECO:0007669"/>
    <property type="project" value="InterPro"/>
</dbReference>
<keyword evidence="11" id="KW-0472">Membrane</keyword>
<feature type="domain" description="3-hydroxyacyl-CoA dehydrogenase C-terminal" evidence="12">
    <location>
        <begin position="183"/>
        <end position="250"/>
    </location>
</feature>
<evidence type="ECO:0000313" key="14">
    <source>
        <dbReference type="EMBL" id="OQO01160.1"/>
    </source>
</evidence>
<dbReference type="InParanoid" id="A0A1V8SQ29"/>
<dbReference type="OrthoDB" id="2021159at2759"/>
<comment type="subunit">
    <text evidence="3">Homodimer.</text>
</comment>
<keyword evidence="7" id="KW-0520">NAD</keyword>
<evidence type="ECO:0000256" key="8">
    <source>
        <dbReference type="ARBA" id="ARBA00038962"/>
    </source>
</evidence>